<gene>
    <name evidence="1" type="ORF">MM415B02232_0026</name>
</gene>
<accession>A0A6M3KTD1</accession>
<proteinExistence type="predicted"/>
<name>A0A6M3KTD1_9ZZZZ</name>
<protein>
    <submittedName>
        <fullName evidence="1">Uncharacterized protein</fullName>
    </submittedName>
</protein>
<reference evidence="1" key="1">
    <citation type="submission" date="2020-03" db="EMBL/GenBank/DDBJ databases">
        <title>The deep terrestrial virosphere.</title>
        <authorList>
            <person name="Holmfeldt K."/>
            <person name="Nilsson E."/>
            <person name="Simone D."/>
            <person name="Lopez-Fernandez M."/>
            <person name="Wu X."/>
            <person name="de Brujin I."/>
            <person name="Lundin D."/>
            <person name="Andersson A."/>
            <person name="Bertilsson S."/>
            <person name="Dopson M."/>
        </authorList>
    </citation>
    <scope>NUCLEOTIDE SEQUENCE</scope>
    <source>
        <strain evidence="1">MM415B02232</strain>
    </source>
</reference>
<sequence length="67" mass="7691">MNKWTVREVVGQEYIFEAEAETLKEAIHIVEMGRGGRCLSTQEIKPQYTAYPKGFPAFAQKKAWRGD</sequence>
<organism evidence="1">
    <name type="scientific">viral metagenome</name>
    <dbReference type="NCBI Taxonomy" id="1070528"/>
    <lineage>
        <taxon>unclassified sequences</taxon>
        <taxon>metagenomes</taxon>
        <taxon>organismal metagenomes</taxon>
    </lineage>
</organism>
<dbReference type="EMBL" id="MT142567">
    <property type="protein sequence ID" value="QJA85327.1"/>
    <property type="molecule type" value="Genomic_DNA"/>
</dbReference>
<evidence type="ECO:0000313" key="1">
    <source>
        <dbReference type="EMBL" id="QJA85327.1"/>
    </source>
</evidence>
<dbReference type="AlphaFoldDB" id="A0A6M3KTD1"/>